<protein>
    <submittedName>
        <fullName evidence="1">Uncharacterized protein</fullName>
    </submittedName>
</protein>
<dbReference type="GeneID" id="9949556"/>
<dbReference type="CTD" id="9949556"/>
<dbReference type="KEGG" id="loa:LOAG_12095"/>
<gene>
    <name evidence="1" type="ORF">LOAG_12095</name>
</gene>
<name>A0A1S0TLV0_LOALO</name>
<dbReference type="EMBL" id="JH712074">
    <property type="protein sequence ID" value="EFO16412.1"/>
    <property type="molecule type" value="Genomic_DNA"/>
</dbReference>
<evidence type="ECO:0000313" key="1">
    <source>
        <dbReference type="EMBL" id="EFO16412.1"/>
    </source>
</evidence>
<sequence>MGYGERGRLREQKRGTYAHIRSTPKLPPLRVTSFLFQTSCSVYLSSFLEKEQLSSQFIYSGTSSIAANSQKKLTQGITHKRTQFISEEGTSTFGRFYDARLLFEGKDAAFSCSCHHPQCSVPSREEGILVRDACNVGMLDLSHHKLPFNPSSKCDGRNEITYSRVSRLIALGAICYVLLKSVA</sequence>
<dbReference type="RefSeq" id="XP_003147657.1">
    <property type="nucleotide sequence ID" value="XM_003147609.1"/>
</dbReference>
<organism evidence="1">
    <name type="scientific">Loa loa</name>
    <name type="common">Eye worm</name>
    <name type="synonym">Filaria loa</name>
    <dbReference type="NCBI Taxonomy" id="7209"/>
    <lineage>
        <taxon>Eukaryota</taxon>
        <taxon>Metazoa</taxon>
        <taxon>Ecdysozoa</taxon>
        <taxon>Nematoda</taxon>
        <taxon>Chromadorea</taxon>
        <taxon>Rhabditida</taxon>
        <taxon>Spirurina</taxon>
        <taxon>Spiruromorpha</taxon>
        <taxon>Filarioidea</taxon>
        <taxon>Onchocercidae</taxon>
        <taxon>Loa</taxon>
    </lineage>
</organism>
<dbReference type="InParanoid" id="A0A1S0TLV0"/>
<accession>A0A1S0TLV0</accession>
<reference evidence="1" key="1">
    <citation type="submission" date="2012-04" db="EMBL/GenBank/DDBJ databases">
        <title>The Genome Sequence of Loa loa.</title>
        <authorList>
            <consortium name="The Broad Institute Genome Sequencing Platform"/>
            <consortium name="Broad Institute Genome Sequencing Center for Infectious Disease"/>
            <person name="Nutman T.B."/>
            <person name="Fink D.L."/>
            <person name="Russ C."/>
            <person name="Young S."/>
            <person name="Zeng Q."/>
            <person name="Gargeya S."/>
            <person name="Alvarado L."/>
            <person name="Berlin A."/>
            <person name="Chapman S.B."/>
            <person name="Chen Z."/>
            <person name="Freedman E."/>
            <person name="Gellesch M."/>
            <person name="Goldberg J."/>
            <person name="Griggs A."/>
            <person name="Gujja S."/>
            <person name="Heilman E.R."/>
            <person name="Heiman D."/>
            <person name="Howarth C."/>
            <person name="Mehta T."/>
            <person name="Neiman D."/>
            <person name="Pearson M."/>
            <person name="Roberts A."/>
            <person name="Saif S."/>
            <person name="Shea T."/>
            <person name="Shenoy N."/>
            <person name="Sisk P."/>
            <person name="Stolte C."/>
            <person name="Sykes S."/>
            <person name="White J."/>
            <person name="Yandava C."/>
            <person name="Haas B."/>
            <person name="Henn M.R."/>
            <person name="Nusbaum C."/>
            <person name="Birren B."/>
        </authorList>
    </citation>
    <scope>NUCLEOTIDE SEQUENCE [LARGE SCALE GENOMIC DNA]</scope>
</reference>
<proteinExistence type="predicted"/>
<dbReference type="AlphaFoldDB" id="A0A1S0TLV0"/>